<sequence>MPDPQWQRLANELRIMIESGELAPGTKLPSFAHLQQEYGVASSVVRQAVLALEAQGYVEGVRGSGVFVAER</sequence>
<accession>A0ABV8KJ01</accession>
<keyword evidence="2" id="KW-0238">DNA-binding</keyword>
<dbReference type="PROSITE" id="PS50949">
    <property type="entry name" value="HTH_GNTR"/>
    <property type="match status" value="1"/>
</dbReference>
<gene>
    <name evidence="5" type="ORF">ACFOX0_08215</name>
</gene>
<dbReference type="RefSeq" id="WP_377543254.1">
    <property type="nucleotide sequence ID" value="NZ_JBHSBN010000004.1"/>
</dbReference>
<evidence type="ECO:0000256" key="1">
    <source>
        <dbReference type="ARBA" id="ARBA00023015"/>
    </source>
</evidence>
<reference evidence="6" key="1">
    <citation type="journal article" date="2019" name="Int. J. Syst. Evol. Microbiol.">
        <title>The Global Catalogue of Microorganisms (GCM) 10K type strain sequencing project: providing services to taxonomists for standard genome sequencing and annotation.</title>
        <authorList>
            <consortium name="The Broad Institute Genomics Platform"/>
            <consortium name="The Broad Institute Genome Sequencing Center for Infectious Disease"/>
            <person name="Wu L."/>
            <person name="Ma J."/>
        </authorList>
    </citation>
    <scope>NUCLEOTIDE SEQUENCE [LARGE SCALE GENOMIC DNA]</scope>
    <source>
        <strain evidence="6">2902at01</strain>
    </source>
</reference>
<name>A0ABV8KJ01_9ACTN</name>
<feature type="domain" description="HTH gntR-type" evidence="4">
    <location>
        <begin position="3"/>
        <end position="71"/>
    </location>
</feature>
<dbReference type="SMART" id="SM00345">
    <property type="entry name" value="HTH_GNTR"/>
    <property type="match status" value="1"/>
</dbReference>
<dbReference type="PANTHER" id="PTHR44846">
    <property type="entry name" value="MANNOSYL-D-GLYCERATE TRANSPORT/METABOLISM SYSTEM REPRESSOR MNGR-RELATED"/>
    <property type="match status" value="1"/>
</dbReference>
<comment type="caution">
    <text evidence="5">The sequence shown here is derived from an EMBL/GenBank/DDBJ whole genome shotgun (WGS) entry which is preliminary data.</text>
</comment>
<organism evidence="5 6">
    <name type="scientific">Micromonospora zhanjiangensis</name>
    <dbReference type="NCBI Taxonomy" id="1522057"/>
    <lineage>
        <taxon>Bacteria</taxon>
        <taxon>Bacillati</taxon>
        <taxon>Actinomycetota</taxon>
        <taxon>Actinomycetes</taxon>
        <taxon>Micromonosporales</taxon>
        <taxon>Micromonosporaceae</taxon>
        <taxon>Micromonospora</taxon>
    </lineage>
</organism>
<evidence type="ECO:0000256" key="3">
    <source>
        <dbReference type="ARBA" id="ARBA00023163"/>
    </source>
</evidence>
<dbReference type="SUPFAM" id="SSF46785">
    <property type="entry name" value="Winged helix' DNA-binding domain"/>
    <property type="match status" value="1"/>
</dbReference>
<evidence type="ECO:0000259" key="4">
    <source>
        <dbReference type="PROSITE" id="PS50949"/>
    </source>
</evidence>
<evidence type="ECO:0000313" key="6">
    <source>
        <dbReference type="Proteomes" id="UP001595868"/>
    </source>
</evidence>
<dbReference type="InterPro" id="IPR000524">
    <property type="entry name" value="Tscrpt_reg_HTH_GntR"/>
</dbReference>
<dbReference type="InterPro" id="IPR050679">
    <property type="entry name" value="Bact_HTH_transcr_reg"/>
</dbReference>
<keyword evidence="1" id="KW-0805">Transcription regulation</keyword>
<dbReference type="InterPro" id="IPR036388">
    <property type="entry name" value="WH-like_DNA-bd_sf"/>
</dbReference>
<evidence type="ECO:0000256" key="2">
    <source>
        <dbReference type="ARBA" id="ARBA00023125"/>
    </source>
</evidence>
<evidence type="ECO:0000313" key="5">
    <source>
        <dbReference type="EMBL" id="MFC4105920.1"/>
    </source>
</evidence>
<dbReference type="PANTHER" id="PTHR44846:SF17">
    <property type="entry name" value="GNTR-FAMILY TRANSCRIPTIONAL REGULATOR"/>
    <property type="match status" value="1"/>
</dbReference>
<keyword evidence="3" id="KW-0804">Transcription</keyword>
<dbReference type="Proteomes" id="UP001595868">
    <property type="component" value="Unassembled WGS sequence"/>
</dbReference>
<dbReference type="InterPro" id="IPR036390">
    <property type="entry name" value="WH_DNA-bd_sf"/>
</dbReference>
<keyword evidence="6" id="KW-1185">Reference proteome</keyword>
<protein>
    <submittedName>
        <fullName evidence="5">Winged helix-turn-helix domain-containing protein</fullName>
    </submittedName>
</protein>
<dbReference type="Gene3D" id="1.10.10.10">
    <property type="entry name" value="Winged helix-like DNA-binding domain superfamily/Winged helix DNA-binding domain"/>
    <property type="match status" value="1"/>
</dbReference>
<dbReference type="EMBL" id="JBHSBN010000004">
    <property type="protein sequence ID" value="MFC4105920.1"/>
    <property type="molecule type" value="Genomic_DNA"/>
</dbReference>
<proteinExistence type="predicted"/>
<dbReference type="CDD" id="cd07377">
    <property type="entry name" value="WHTH_GntR"/>
    <property type="match status" value="1"/>
</dbReference>
<dbReference type="Pfam" id="PF00392">
    <property type="entry name" value="GntR"/>
    <property type="match status" value="1"/>
</dbReference>